<evidence type="ECO:0000256" key="3">
    <source>
        <dbReference type="SAM" id="MobiDB-lite"/>
    </source>
</evidence>
<dbReference type="RefSeq" id="WP_285606908.1">
    <property type="nucleotide sequence ID" value="NZ_BSSD01000001.1"/>
</dbReference>
<sequence length="164" mass="18241">MVEISPLTGPDRARWEVLARAGDTHFGTTRSDDDYERTWHRLLDDGQPRGVAARLDGTIVGIAHYVFHAGVWGSDRCYLADLFVDPAARRQGVATAIIDWLVQDADRHGFPRLYWNTLADAPARALYDKVGTFNEGLILYTQRPASESTEDQRSASDEPSGPLV</sequence>
<dbReference type="EMBL" id="BSSD01000001">
    <property type="protein sequence ID" value="GLW89550.1"/>
    <property type="molecule type" value="Genomic_DNA"/>
</dbReference>
<proteinExistence type="predicted"/>
<evidence type="ECO:0000259" key="4">
    <source>
        <dbReference type="PROSITE" id="PS51186"/>
    </source>
</evidence>
<feature type="region of interest" description="Disordered" evidence="3">
    <location>
        <begin position="144"/>
        <end position="164"/>
    </location>
</feature>
<keyword evidence="1" id="KW-0808">Transferase</keyword>
<comment type="caution">
    <text evidence="5">The sequence shown here is derived from an EMBL/GenBank/DDBJ whole genome shotgun (WGS) entry which is preliminary data.</text>
</comment>
<dbReference type="GO" id="GO:0016747">
    <property type="term" value="F:acyltransferase activity, transferring groups other than amino-acyl groups"/>
    <property type="evidence" value="ECO:0007669"/>
    <property type="project" value="InterPro"/>
</dbReference>
<dbReference type="Gene3D" id="3.40.630.30">
    <property type="match status" value="1"/>
</dbReference>
<reference evidence="5" key="1">
    <citation type="submission" date="2023-02" db="EMBL/GenBank/DDBJ databases">
        <title>Actinokineospora globicatena NBRC 15670.</title>
        <authorList>
            <person name="Ichikawa N."/>
            <person name="Sato H."/>
            <person name="Tonouchi N."/>
        </authorList>
    </citation>
    <scope>NUCLEOTIDE SEQUENCE</scope>
    <source>
        <strain evidence="5">NBRC 15670</strain>
    </source>
</reference>
<organism evidence="5 6">
    <name type="scientific">Actinokineospora globicatena</name>
    <dbReference type="NCBI Taxonomy" id="103729"/>
    <lineage>
        <taxon>Bacteria</taxon>
        <taxon>Bacillati</taxon>
        <taxon>Actinomycetota</taxon>
        <taxon>Actinomycetes</taxon>
        <taxon>Pseudonocardiales</taxon>
        <taxon>Pseudonocardiaceae</taxon>
        <taxon>Actinokineospora</taxon>
    </lineage>
</organism>
<evidence type="ECO:0000313" key="6">
    <source>
        <dbReference type="Proteomes" id="UP001165042"/>
    </source>
</evidence>
<dbReference type="Proteomes" id="UP001165042">
    <property type="component" value="Unassembled WGS sequence"/>
</dbReference>
<dbReference type="PANTHER" id="PTHR43877">
    <property type="entry name" value="AMINOALKYLPHOSPHONATE N-ACETYLTRANSFERASE-RELATED-RELATED"/>
    <property type="match status" value="1"/>
</dbReference>
<evidence type="ECO:0000256" key="2">
    <source>
        <dbReference type="ARBA" id="ARBA00023315"/>
    </source>
</evidence>
<dbReference type="InterPro" id="IPR016181">
    <property type="entry name" value="Acyl_CoA_acyltransferase"/>
</dbReference>
<dbReference type="InterPro" id="IPR050832">
    <property type="entry name" value="Bact_Acetyltransf"/>
</dbReference>
<dbReference type="Pfam" id="PF00583">
    <property type="entry name" value="Acetyltransf_1"/>
    <property type="match status" value="1"/>
</dbReference>
<dbReference type="CDD" id="cd04301">
    <property type="entry name" value="NAT_SF"/>
    <property type="match status" value="1"/>
</dbReference>
<protein>
    <submittedName>
        <fullName evidence="5">N-acetyltransferase</fullName>
    </submittedName>
</protein>
<keyword evidence="6" id="KW-1185">Reference proteome</keyword>
<dbReference type="PROSITE" id="PS51186">
    <property type="entry name" value="GNAT"/>
    <property type="match status" value="1"/>
</dbReference>
<dbReference type="AlphaFoldDB" id="A0A9W6QGX1"/>
<evidence type="ECO:0000313" key="5">
    <source>
        <dbReference type="EMBL" id="GLW89550.1"/>
    </source>
</evidence>
<keyword evidence="2" id="KW-0012">Acyltransferase</keyword>
<dbReference type="SUPFAM" id="SSF55729">
    <property type="entry name" value="Acyl-CoA N-acyltransferases (Nat)"/>
    <property type="match status" value="1"/>
</dbReference>
<dbReference type="PANTHER" id="PTHR43877:SF1">
    <property type="entry name" value="ACETYLTRANSFERASE"/>
    <property type="match status" value="1"/>
</dbReference>
<dbReference type="InterPro" id="IPR000182">
    <property type="entry name" value="GNAT_dom"/>
</dbReference>
<gene>
    <name evidence="5" type="ORF">Aglo03_03660</name>
</gene>
<feature type="domain" description="N-acetyltransferase" evidence="4">
    <location>
        <begin position="2"/>
        <end position="156"/>
    </location>
</feature>
<evidence type="ECO:0000256" key="1">
    <source>
        <dbReference type="ARBA" id="ARBA00022679"/>
    </source>
</evidence>
<name>A0A9W6QGX1_9PSEU</name>
<accession>A0A9W6QGX1</accession>